<accession>A0ABR1W7N0</accession>
<gene>
    <name evidence="1" type="ORF">PG997_007299</name>
</gene>
<keyword evidence="2" id="KW-1185">Reference proteome</keyword>
<name>A0ABR1W7N0_9PEZI</name>
<proteinExistence type="predicted"/>
<reference evidence="1 2" key="1">
    <citation type="submission" date="2023-01" db="EMBL/GenBank/DDBJ databases">
        <title>Analysis of 21 Apiospora genomes using comparative genomics revels a genus with tremendous synthesis potential of carbohydrate active enzymes and secondary metabolites.</title>
        <authorList>
            <person name="Sorensen T."/>
        </authorList>
    </citation>
    <scope>NUCLEOTIDE SEQUENCE [LARGE SCALE GENOMIC DNA]</scope>
    <source>
        <strain evidence="1 2">CBS 114990</strain>
    </source>
</reference>
<organism evidence="1 2">
    <name type="scientific">Apiospora hydei</name>
    <dbReference type="NCBI Taxonomy" id="1337664"/>
    <lineage>
        <taxon>Eukaryota</taxon>
        <taxon>Fungi</taxon>
        <taxon>Dikarya</taxon>
        <taxon>Ascomycota</taxon>
        <taxon>Pezizomycotina</taxon>
        <taxon>Sordariomycetes</taxon>
        <taxon>Xylariomycetidae</taxon>
        <taxon>Amphisphaeriales</taxon>
        <taxon>Apiosporaceae</taxon>
        <taxon>Apiospora</taxon>
    </lineage>
</organism>
<evidence type="ECO:0000313" key="1">
    <source>
        <dbReference type="EMBL" id="KAK8079481.1"/>
    </source>
</evidence>
<sequence>MCQFQLVFFACGCDFLRGSEYNLCADRPDCNKLFKVYEWNTYCPSMRVVLAGKWNQSRPEDERYMWCEDLNDVLPRPCCKHMTEEMFNGLCGDCSPESVGEAKKYTRCSRDCWQLVPSWTTQDPQTKFDKYVGKKWHVSYKGRYFRRRAETDRPEDCFGHASVFTDP</sequence>
<comment type="caution">
    <text evidence="1">The sequence shown here is derived from an EMBL/GenBank/DDBJ whole genome shotgun (WGS) entry which is preliminary data.</text>
</comment>
<protein>
    <submittedName>
        <fullName evidence="1">Uncharacterized protein</fullName>
    </submittedName>
</protein>
<dbReference type="RefSeq" id="XP_066666956.1">
    <property type="nucleotide sequence ID" value="XM_066811614.1"/>
</dbReference>
<dbReference type="GeneID" id="92044674"/>
<dbReference type="Proteomes" id="UP001433268">
    <property type="component" value="Unassembled WGS sequence"/>
</dbReference>
<evidence type="ECO:0000313" key="2">
    <source>
        <dbReference type="Proteomes" id="UP001433268"/>
    </source>
</evidence>
<dbReference type="EMBL" id="JAQQWN010000006">
    <property type="protein sequence ID" value="KAK8079481.1"/>
    <property type="molecule type" value="Genomic_DNA"/>
</dbReference>